<dbReference type="Pfam" id="PF09056">
    <property type="entry name" value="Phospholip_A2_3"/>
    <property type="match status" value="1"/>
</dbReference>
<dbReference type="InParanoid" id="A0A151GBI6"/>
<evidence type="ECO:0000313" key="2">
    <source>
        <dbReference type="EMBL" id="KYK54411.1"/>
    </source>
</evidence>
<dbReference type="AlphaFoldDB" id="A0A151GBI6"/>
<sequence length="248" mass="27249">MKVVSALVTLYASTVLAFPANIPASANGVTFVRLAYNTHGKHRSATGQALAHVTDDQPTQNLAYVIDDEEGPNLVPITDELLFEVSLPEFSARRDKRDPAGVDWESDGCTKSPDYPFGWPYLPACHRHDFGYRNYRKQKRFAQISKAQIDLKFKQDLVYQCSGVSAEDACKALAEVYYLAVRHFGGRDAEKRDGSARLEPENQASVAAYDKAVAACDKAFKDAQEAGQLPVSVNERASGEGMGLCPIR</sequence>
<name>A0A151GBI6_DRECN</name>
<evidence type="ECO:0000313" key="3">
    <source>
        <dbReference type="Proteomes" id="UP000076580"/>
    </source>
</evidence>
<comment type="caution">
    <text evidence="2">The sequence shown here is derived from an EMBL/GenBank/DDBJ whole genome shotgun (WGS) entry which is preliminary data.</text>
</comment>
<reference evidence="2 3" key="1">
    <citation type="journal article" date="2016" name="Sci. Rep.">
        <title>Insights into Adaptations to a Near-Obligate Nematode Endoparasitic Lifestyle from the Finished Genome of Drechmeria coniospora.</title>
        <authorList>
            <person name="Zhang L."/>
            <person name="Zhou Z."/>
            <person name="Guo Q."/>
            <person name="Fokkens L."/>
            <person name="Miskei M."/>
            <person name="Pocsi I."/>
            <person name="Zhang W."/>
            <person name="Chen M."/>
            <person name="Wang L."/>
            <person name="Sun Y."/>
            <person name="Donzelli B.G."/>
            <person name="Gibson D.M."/>
            <person name="Nelson D.R."/>
            <person name="Luo J.G."/>
            <person name="Rep M."/>
            <person name="Liu H."/>
            <person name="Yang S."/>
            <person name="Wang J."/>
            <person name="Krasnoff S.B."/>
            <person name="Xu Y."/>
            <person name="Molnar I."/>
            <person name="Lin M."/>
        </authorList>
    </citation>
    <scope>NUCLEOTIDE SEQUENCE [LARGE SCALE GENOMIC DNA]</scope>
    <source>
        <strain evidence="2 3">ARSEF 6962</strain>
    </source>
</reference>
<organism evidence="2 3">
    <name type="scientific">Drechmeria coniospora</name>
    <name type="common">Nematophagous fungus</name>
    <name type="synonym">Meria coniospora</name>
    <dbReference type="NCBI Taxonomy" id="98403"/>
    <lineage>
        <taxon>Eukaryota</taxon>
        <taxon>Fungi</taxon>
        <taxon>Dikarya</taxon>
        <taxon>Ascomycota</taxon>
        <taxon>Pezizomycotina</taxon>
        <taxon>Sordariomycetes</taxon>
        <taxon>Hypocreomycetidae</taxon>
        <taxon>Hypocreales</taxon>
        <taxon>Ophiocordycipitaceae</taxon>
        <taxon>Drechmeria</taxon>
    </lineage>
</organism>
<accession>A0A151GBI6</accession>
<dbReference type="SUPFAM" id="SSF48619">
    <property type="entry name" value="Phospholipase A2, PLA2"/>
    <property type="match status" value="1"/>
</dbReference>
<keyword evidence="1" id="KW-0732">Signal</keyword>
<dbReference type="Gene3D" id="1.20.90.10">
    <property type="entry name" value="Phospholipase A2 domain"/>
    <property type="match status" value="1"/>
</dbReference>
<evidence type="ECO:0000256" key="1">
    <source>
        <dbReference type="SAM" id="SignalP"/>
    </source>
</evidence>
<dbReference type="EMBL" id="LAYC01000003">
    <property type="protein sequence ID" value="KYK54411.1"/>
    <property type="molecule type" value="Genomic_DNA"/>
</dbReference>
<gene>
    <name evidence="2" type="ORF">DCS_06369</name>
</gene>
<dbReference type="GO" id="GO:0050482">
    <property type="term" value="P:arachidonate secretion"/>
    <property type="evidence" value="ECO:0007669"/>
    <property type="project" value="InterPro"/>
</dbReference>
<feature type="signal peptide" evidence="1">
    <location>
        <begin position="1"/>
        <end position="17"/>
    </location>
</feature>
<dbReference type="GO" id="GO:0004623">
    <property type="term" value="F:phospholipase A2 activity"/>
    <property type="evidence" value="ECO:0007669"/>
    <property type="project" value="InterPro"/>
</dbReference>
<dbReference type="RefSeq" id="XP_040653763.1">
    <property type="nucleotide sequence ID" value="XM_040803659.1"/>
</dbReference>
<dbReference type="Proteomes" id="UP000076580">
    <property type="component" value="Chromosome 03"/>
</dbReference>
<keyword evidence="3" id="KW-1185">Reference proteome</keyword>
<proteinExistence type="predicted"/>
<dbReference type="InterPro" id="IPR015141">
    <property type="entry name" value="PLipase_A2_prok/fun"/>
</dbReference>
<feature type="chain" id="PRO_5007580397" evidence="1">
    <location>
        <begin position="18"/>
        <end position="248"/>
    </location>
</feature>
<dbReference type="GeneID" id="63719012"/>
<dbReference type="GO" id="GO:0006644">
    <property type="term" value="P:phospholipid metabolic process"/>
    <property type="evidence" value="ECO:0007669"/>
    <property type="project" value="InterPro"/>
</dbReference>
<protein>
    <submittedName>
        <fullName evidence="2">p15-like protein</fullName>
    </submittedName>
</protein>
<dbReference type="InterPro" id="IPR036444">
    <property type="entry name" value="PLipase_A2_dom_sf"/>
</dbReference>